<organism evidence="2 3">
    <name type="scientific">Halotia branconii CENA392</name>
    <dbReference type="NCBI Taxonomy" id="1539056"/>
    <lineage>
        <taxon>Bacteria</taxon>
        <taxon>Bacillati</taxon>
        <taxon>Cyanobacteriota</taxon>
        <taxon>Cyanophyceae</taxon>
        <taxon>Nostocales</taxon>
        <taxon>Nodulariaceae</taxon>
        <taxon>Halotia</taxon>
    </lineage>
</organism>
<dbReference type="KEGG" id="hbq:QI031_22935"/>
<name>A0AAJ6P8E3_9CYAN</name>
<dbReference type="Pfam" id="PF22727">
    <property type="entry name" value="NCH2"/>
    <property type="match status" value="1"/>
</dbReference>
<sequence length="201" mass="24147">MTGEFLCFSASGYEFSTEKLIYLINAIDSNFKFKKIEKFQDNLSEIEIDYHLIRSFEIASELEEWCTFGIIEDSDLLELYSLDYELDKTLYFQIPLNSRANYELISFVQKLKNQLPPNNNEDSQQIIDWWKNHGSEWLKEFKDWLIEHRKVTHYGWFLDINLEVLHRYYNFIKLILDCLNNSKVSPKFRSLIEDNLFLPLD</sequence>
<keyword evidence="3" id="KW-1185">Reference proteome</keyword>
<dbReference type="InterPro" id="IPR054501">
    <property type="entry name" value="NCH2"/>
</dbReference>
<evidence type="ECO:0000313" key="2">
    <source>
        <dbReference type="EMBL" id="WGV24600.1"/>
    </source>
</evidence>
<evidence type="ECO:0000259" key="1">
    <source>
        <dbReference type="Pfam" id="PF22727"/>
    </source>
</evidence>
<gene>
    <name evidence="2" type="ORF">QI031_22935</name>
</gene>
<dbReference type="RefSeq" id="WP_281481920.1">
    <property type="nucleotide sequence ID" value="NZ_CP124543.1"/>
</dbReference>
<evidence type="ECO:0000313" key="3">
    <source>
        <dbReference type="Proteomes" id="UP001223520"/>
    </source>
</evidence>
<reference evidence="2 3" key="1">
    <citation type="journal article" date="2023" name="Limnol Oceanogr Lett">
        <title>Environmental adaptations by the intertidal Antarctic cyanobacterium Halotia branconii CENA392 as revealed using long-read genome sequencing.</title>
        <authorList>
            <person name="Dextro R.B."/>
            <person name="Delbaje E."/>
            <person name="Freitas P.N.N."/>
            <person name="Geraldes V."/>
            <person name="Pinto E."/>
            <person name="Long P.F."/>
            <person name="Fiore M.F."/>
        </authorList>
    </citation>
    <scope>NUCLEOTIDE SEQUENCE [LARGE SCALE GENOMIC DNA]</scope>
    <source>
        <strain evidence="2 3">CENA392</strain>
    </source>
</reference>
<dbReference type="AlphaFoldDB" id="A0AAJ6P8E3"/>
<proteinExistence type="predicted"/>
<dbReference type="EMBL" id="CP124543">
    <property type="protein sequence ID" value="WGV24600.1"/>
    <property type="molecule type" value="Genomic_DNA"/>
</dbReference>
<dbReference type="Proteomes" id="UP001223520">
    <property type="component" value="Chromosome"/>
</dbReference>
<protein>
    <recommendedName>
        <fullName evidence="1">NACHT conflict system C-terminal helical domain-containing protein</fullName>
    </recommendedName>
</protein>
<accession>A0AAJ6P8E3</accession>
<feature type="domain" description="NACHT conflict system C-terminal helical" evidence="1">
    <location>
        <begin position="107"/>
        <end position="199"/>
    </location>
</feature>